<evidence type="ECO:0000313" key="6">
    <source>
        <dbReference type="Proteomes" id="UP000067320"/>
    </source>
</evidence>
<evidence type="ECO:0000313" key="3">
    <source>
        <dbReference type="EMBL" id="ALB63527.1"/>
    </source>
</evidence>
<dbReference type="Proteomes" id="UP000009340">
    <property type="component" value="Unassembled WGS sequence"/>
</dbReference>
<evidence type="ECO:0000313" key="4">
    <source>
        <dbReference type="EMBL" id="CCJ71836.1"/>
    </source>
</evidence>
<feature type="coiled-coil region" evidence="1">
    <location>
        <begin position="43"/>
        <end position="88"/>
    </location>
</feature>
<dbReference type="KEGG" id="ccon:AFK62_13895"/>
<evidence type="ECO:0000256" key="2">
    <source>
        <dbReference type="SAM" id="SignalP"/>
    </source>
</evidence>
<feature type="chain" id="PRO_5009968067" evidence="2">
    <location>
        <begin position="22"/>
        <end position="150"/>
    </location>
</feature>
<dbReference type="GO" id="GO:0044659">
    <property type="term" value="P:viral release from host cell by cytolysis"/>
    <property type="evidence" value="ECO:0007669"/>
    <property type="project" value="InterPro"/>
</dbReference>
<feature type="signal peptide" evidence="2">
    <location>
        <begin position="1"/>
        <end position="21"/>
    </location>
</feature>
<dbReference type="HAMAP" id="MF_04137">
    <property type="entry name" value="I_SPANIN_LAMBDA"/>
    <property type="match status" value="1"/>
</dbReference>
<keyword evidence="2" id="KW-0732">Signal</keyword>
<name>K7ZZ03_9ENTR</name>
<dbReference type="AlphaFoldDB" id="K7ZZ03"/>
<keyword evidence="6" id="KW-1185">Reference proteome</keyword>
<keyword evidence="1" id="KW-0175">Coiled coil</keyword>
<reference evidence="4" key="1">
    <citation type="submission" date="2012-07" db="EMBL/GenBank/DDBJ databases">
        <authorList>
            <person name="Cummings C."/>
        </authorList>
    </citation>
    <scope>NUCLEOTIDE SEQUENCE</scope>
    <source>
        <strain evidence="4">1330</strain>
    </source>
</reference>
<gene>
    <name evidence="3" type="ORF">AFK62_13895</name>
    <name evidence="4" type="ORF">BN137_1182</name>
</gene>
<accession>K7ZZ03</accession>
<dbReference type="Pfam" id="PF03245">
    <property type="entry name" value="Phage_lysis"/>
    <property type="match status" value="1"/>
</dbReference>
<evidence type="ECO:0000313" key="5">
    <source>
        <dbReference type="Proteomes" id="UP000009340"/>
    </source>
</evidence>
<proteinExistence type="inferred from homology"/>
<dbReference type="EMBL" id="CP012264">
    <property type="protein sequence ID" value="ALB63527.1"/>
    <property type="molecule type" value="Genomic_DNA"/>
</dbReference>
<dbReference type="eggNOG" id="ENOG50330HV">
    <property type="taxonomic scope" value="Bacteria"/>
</dbReference>
<protein>
    <submittedName>
        <fullName evidence="4">Endopeptidase</fullName>
    </submittedName>
</protein>
<dbReference type="PATRIC" id="fig|1073999.7.peg.2916"/>
<dbReference type="InterPro" id="IPR004929">
    <property type="entry name" value="I-spanin"/>
</dbReference>
<organism evidence="4 5">
    <name type="scientific">Cronobacter condimenti 1330</name>
    <dbReference type="NCBI Taxonomy" id="1073999"/>
    <lineage>
        <taxon>Bacteria</taxon>
        <taxon>Pseudomonadati</taxon>
        <taxon>Pseudomonadota</taxon>
        <taxon>Gammaproteobacteria</taxon>
        <taxon>Enterobacterales</taxon>
        <taxon>Enterobacteriaceae</taxon>
        <taxon>Cronobacter</taxon>
    </lineage>
</organism>
<reference evidence="3 6" key="3">
    <citation type="journal article" date="2016" name="Genome Announc.">
        <title>Fully Closed Genome Sequences of Five Type Strains of the Genus Cronobacter and One Cronobacter sakazakii Strain.</title>
        <authorList>
            <person name="Moine D."/>
            <person name="Kassam M."/>
            <person name="Baert L."/>
            <person name="Tang Y."/>
            <person name="Barretto C."/>
            <person name="Ngom Bru C."/>
            <person name="Klijn A."/>
            <person name="Descombes P."/>
        </authorList>
    </citation>
    <scope>NUCLEOTIDE SEQUENCE [LARGE SCALE GENOMIC DNA]</scope>
    <source>
        <strain evidence="3 6">LMG 26250</strain>
    </source>
</reference>
<dbReference type="STRING" id="1073999.AFK62_13895"/>
<sequence length="150" mass="16583">MSKLNISMLALGLIASLAAYHYHGQFTKSQASLTAVNRELNAVKDTKKKMLESQLKLAELDARYNGEIARVKAENDQLRADVANGNRRLQLHATCKPVRDAAATTGSTNATAPGLDDAAQRDYFTLREKIETSRTMILGLQKYITEQCLK</sequence>
<dbReference type="RefSeq" id="WP_007668816.1">
    <property type="nucleotide sequence ID" value="NZ_CAKW01000049.1"/>
</dbReference>
<evidence type="ECO:0000256" key="1">
    <source>
        <dbReference type="SAM" id="Coils"/>
    </source>
</evidence>
<dbReference type="Proteomes" id="UP000067320">
    <property type="component" value="Chromosome"/>
</dbReference>
<dbReference type="OrthoDB" id="6877134at2"/>
<reference evidence="6" key="2">
    <citation type="submission" date="2015-09" db="EMBL/GenBank/DDBJ databases">
        <title>Cronobacter genome sequencing and assembly.</title>
        <authorList>
            <person name="Descombes P."/>
            <person name="Baert L."/>
            <person name="Ngom-Bru C."/>
            <person name="Barretto C."/>
        </authorList>
    </citation>
    <scope>NUCLEOTIDE SEQUENCE [LARGE SCALE GENOMIC DNA]</scope>
    <source>
        <strain evidence="6">LMG 26250</strain>
    </source>
</reference>
<dbReference type="EMBL" id="CAKW01000049">
    <property type="protein sequence ID" value="CCJ71836.1"/>
    <property type="molecule type" value="Genomic_DNA"/>
</dbReference>